<keyword evidence="1 2" id="KW-0413">Isomerase</keyword>
<dbReference type="NCBIfam" id="TIGR00512">
    <property type="entry name" value="salvage_mtnA"/>
    <property type="match status" value="1"/>
</dbReference>
<dbReference type="EMBL" id="PCRK01000093">
    <property type="protein sequence ID" value="PIP19275.1"/>
    <property type="molecule type" value="Genomic_DNA"/>
</dbReference>
<gene>
    <name evidence="2 3" type="primary">mtnA</name>
    <name evidence="3" type="ORF">COX41_03720</name>
</gene>
<evidence type="ECO:0000256" key="1">
    <source>
        <dbReference type="ARBA" id="ARBA00023235"/>
    </source>
</evidence>
<dbReference type="InterPro" id="IPR027363">
    <property type="entry name" value="M1Pi_N"/>
</dbReference>
<dbReference type="InterPro" id="IPR011559">
    <property type="entry name" value="Initiation_fac_2B_a/b/d"/>
</dbReference>
<proteinExistence type="inferred from homology"/>
<dbReference type="NCBIfam" id="TIGR00524">
    <property type="entry name" value="eIF-2B_rel"/>
    <property type="match status" value="1"/>
</dbReference>
<dbReference type="InterPro" id="IPR037171">
    <property type="entry name" value="NagB/RpiA_transferase-like"/>
</dbReference>
<dbReference type="FunFam" id="1.20.120.420:FF:000003">
    <property type="entry name" value="Methylthioribose-1-phosphate isomerase"/>
    <property type="match status" value="1"/>
</dbReference>
<dbReference type="Proteomes" id="UP000231292">
    <property type="component" value="Unassembled WGS sequence"/>
</dbReference>
<dbReference type="FunFam" id="3.40.50.10470:FF:000006">
    <property type="entry name" value="Methylthioribose-1-phosphate isomerase"/>
    <property type="match status" value="1"/>
</dbReference>
<organism evidence="3 4">
    <name type="scientific">Candidatus Sherwoodlollariibacterium unditelluris</name>
    <dbReference type="NCBI Taxonomy" id="1974757"/>
    <lineage>
        <taxon>Bacteria</taxon>
        <taxon>Pseudomonadati</taxon>
        <taxon>Candidatus Omnitrophota</taxon>
        <taxon>Candidatus Sherwoodlollariibacterium</taxon>
    </lineage>
</organism>
<dbReference type="PANTHER" id="PTHR43475">
    <property type="entry name" value="METHYLTHIORIBOSE-1-PHOSPHATE ISOMERASE"/>
    <property type="match status" value="1"/>
</dbReference>
<dbReference type="InterPro" id="IPR005251">
    <property type="entry name" value="IF-M1Pi"/>
</dbReference>
<dbReference type="InterPro" id="IPR000649">
    <property type="entry name" value="IF-2B-related"/>
</dbReference>
<dbReference type="GO" id="GO:0046523">
    <property type="term" value="F:S-methyl-5-thioribose-1-phosphate isomerase activity"/>
    <property type="evidence" value="ECO:0007669"/>
    <property type="project" value="UniProtKB-UniRule"/>
</dbReference>
<dbReference type="PANTHER" id="PTHR43475:SF1">
    <property type="entry name" value="METHYLTHIORIBOSE-1-PHOSPHATE ISOMERASE"/>
    <property type="match status" value="1"/>
</dbReference>
<feature type="binding site" evidence="2">
    <location>
        <begin position="46"/>
        <end position="48"/>
    </location>
    <ligand>
        <name>substrate</name>
    </ligand>
</feature>
<dbReference type="SUPFAM" id="SSF100950">
    <property type="entry name" value="NagB/RpiA/CoA transferase-like"/>
    <property type="match status" value="1"/>
</dbReference>
<dbReference type="HAMAP" id="MF_01678">
    <property type="entry name" value="Salvage_MtnA"/>
    <property type="match status" value="1"/>
</dbReference>
<comment type="caution">
    <text evidence="3">The sequence shown here is derived from an EMBL/GenBank/DDBJ whole genome shotgun (WGS) entry which is preliminary data.</text>
</comment>
<comment type="pathway">
    <text evidence="2">Amino-acid biosynthesis; L-methionine biosynthesis via salvage pathway; L-methionine from S-methyl-5-thio-alpha-D-ribose 1-phosphate: step 1/6.</text>
</comment>
<evidence type="ECO:0000256" key="2">
    <source>
        <dbReference type="HAMAP-Rule" id="MF_01678"/>
    </source>
</evidence>
<keyword evidence="2" id="KW-0028">Amino-acid biosynthesis</keyword>
<dbReference type="Gene3D" id="3.40.50.10470">
    <property type="entry name" value="Translation initiation factor eif-2b, domain 2"/>
    <property type="match status" value="1"/>
</dbReference>
<name>A0A2G9YJ70_9BACT</name>
<dbReference type="InterPro" id="IPR042529">
    <property type="entry name" value="IF_2B-like_C"/>
</dbReference>
<protein>
    <recommendedName>
        <fullName evidence="2">Methylthioribose-1-phosphate isomerase</fullName>
        <shortName evidence="2">M1Pi</shortName>
        <shortName evidence="2">MTR-1-P isomerase</shortName>
        <ecNumber evidence="2">5.3.1.23</ecNumber>
    </recommendedName>
    <alternativeName>
        <fullName evidence="2">S-methyl-5-thioribose-1-phosphate isomerase</fullName>
    </alternativeName>
</protein>
<dbReference type="NCBIfam" id="NF004326">
    <property type="entry name" value="PRK05720.1"/>
    <property type="match status" value="1"/>
</dbReference>
<feature type="site" description="Transition state stabilizer" evidence="2">
    <location>
        <position position="157"/>
    </location>
</feature>
<dbReference type="EC" id="5.3.1.23" evidence="2"/>
<comment type="function">
    <text evidence="2">Catalyzes the interconversion of methylthioribose-1-phosphate (MTR-1-P) into methylthioribulose-1-phosphate (MTRu-1-P).</text>
</comment>
<sequence>MNLKTIEWRDGKIKLIDQTKLPHSLEYIYINNIRDLWQAIRTMKIRGAPALGAAAGLGVYLGIKDSKAKNFGEFSKELERVARYLAVSRPTARNLFWGLERMCGIAVKNKEKPVPVIKRLFFKEAQKIIEEDRRACRRIGDYGAKLIGNNDTILTICNAGILATIDYGTALGVIYRAKEKGRKFQVYACETRPLLQGSRLTAWELKKNGVDVTIICDNMAAALMRQGKITKVIVGADRIALNGDTANKVGTYNLAILSRYHNIPFYVAAPAFTFDPDMKVGKDIPIEERAGDEVRTILFRREVAPLSIKVFNPAFDVTEHNLITAIITDKGIIKPPYNKNISKILC</sequence>
<dbReference type="GO" id="GO:0019509">
    <property type="term" value="P:L-methionine salvage from methylthioadenosine"/>
    <property type="evidence" value="ECO:0007669"/>
    <property type="project" value="UniProtKB-UniRule"/>
</dbReference>
<dbReference type="Pfam" id="PF01008">
    <property type="entry name" value="IF-2B"/>
    <property type="match status" value="1"/>
</dbReference>
<feature type="binding site" evidence="2">
    <location>
        <position position="196"/>
    </location>
    <ligand>
        <name>substrate</name>
    </ligand>
</feature>
<dbReference type="AlphaFoldDB" id="A0A2G9YJ70"/>
<feature type="active site" description="Proton donor" evidence="2">
    <location>
        <position position="237"/>
    </location>
</feature>
<evidence type="ECO:0000313" key="4">
    <source>
        <dbReference type="Proteomes" id="UP000231292"/>
    </source>
</evidence>
<feature type="binding site" evidence="2">
    <location>
        <position position="89"/>
    </location>
    <ligand>
        <name>substrate</name>
    </ligand>
</feature>
<dbReference type="Gene3D" id="1.20.120.420">
    <property type="entry name" value="translation initiation factor eif-2b, domain 1"/>
    <property type="match status" value="1"/>
</dbReference>
<feature type="binding site" evidence="2">
    <location>
        <begin position="247"/>
        <end position="248"/>
    </location>
    <ligand>
        <name>substrate</name>
    </ligand>
</feature>
<evidence type="ECO:0000313" key="3">
    <source>
        <dbReference type="EMBL" id="PIP19275.1"/>
    </source>
</evidence>
<keyword evidence="2" id="KW-0486">Methionine biosynthesis</keyword>
<dbReference type="UniPathway" id="UPA00904">
    <property type="reaction ID" value="UER00874"/>
</dbReference>
<comment type="catalytic activity">
    <reaction evidence="2">
        <text>5-(methylsulfanyl)-alpha-D-ribose 1-phosphate = 5-(methylsulfanyl)-D-ribulose 1-phosphate</text>
        <dbReference type="Rhea" id="RHEA:19989"/>
        <dbReference type="ChEBI" id="CHEBI:58533"/>
        <dbReference type="ChEBI" id="CHEBI:58548"/>
        <dbReference type="EC" id="5.3.1.23"/>
    </reaction>
</comment>
<reference evidence="3 4" key="1">
    <citation type="submission" date="2017-09" db="EMBL/GenBank/DDBJ databases">
        <title>Depth-based differentiation of microbial function through sediment-hosted aquifers and enrichment of novel symbionts in the deep terrestrial subsurface.</title>
        <authorList>
            <person name="Probst A.J."/>
            <person name="Ladd B."/>
            <person name="Jarett J.K."/>
            <person name="Geller-Mcgrath D.E."/>
            <person name="Sieber C.M."/>
            <person name="Emerson J.B."/>
            <person name="Anantharaman K."/>
            <person name="Thomas B.C."/>
            <person name="Malmstrom R."/>
            <person name="Stieglmeier M."/>
            <person name="Klingl A."/>
            <person name="Woyke T."/>
            <person name="Ryan C.M."/>
            <person name="Banfield J.F."/>
        </authorList>
    </citation>
    <scope>NUCLEOTIDE SEQUENCE [LARGE SCALE GENOMIC DNA]</scope>
    <source>
        <strain evidence="3">CG23_combo_of_CG06-09_8_20_14_all_41_10</strain>
    </source>
</reference>
<accession>A0A2G9YJ70</accession>
<comment type="similarity">
    <text evidence="2">Belongs to the EIF-2B alpha/beta/delta subunits family. MtnA subfamily.</text>
</comment>